<dbReference type="EMBL" id="HBGG01020565">
    <property type="protein sequence ID" value="CAD9208429.1"/>
    <property type="molecule type" value="Transcribed_RNA"/>
</dbReference>
<reference evidence="1" key="1">
    <citation type="submission" date="2021-01" db="EMBL/GenBank/DDBJ databases">
        <authorList>
            <person name="Corre E."/>
            <person name="Pelletier E."/>
            <person name="Niang G."/>
            <person name="Scheremetjew M."/>
            <person name="Finn R."/>
            <person name="Kale V."/>
            <person name="Holt S."/>
            <person name="Cochrane G."/>
            <person name="Meng A."/>
            <person name="Brown T."/>
            <person name="Cohen L."/>
        </authorList>
    </citation>
    <scope>NUCLEOTIDE SEQUENCE</scope>
    <source>
        <strain evidence="1">PLY429</strain>
    </source>
</reference>
<dbReference type="AlphaFoldDB" id="A0A7S1SW03"/>
<protein>
    <submittedName>
        <fullName evidence="1">Uncharacterized protein</fullName>
    </submittedName>
</protein>
<sequence length="102" mass="10268">MMNLRSPGDQSCCCATTDEGRSSPSCSMISPASIMLLRDVQALLTLLTNVGGQLLRVGVARLSTAVANNSSAAGAVCLDGAKESWGALPSSRIAGAVGAEKA</sequence>
<organism evidence="1">
    <name type="scientific">Tetraselmis chuii</name>
    <dbReference type="NCBI Taxonomy" id="63592"/>
    <lineage>
        <taxon>Eukaryota</taxon>
        <taxon>Viridiplantae</taxon>
        <taxon>Chlorophyta</taxon>
        <taxon>core chlorophytes</taxon>
        <taxon>Chlorodendrophyceae</taxon>
        <taxon>Chlorodendrales</taxon>
        <taxon>Chlorodendraceae</taxon>
        <taxon>Tetraselmis</taxon>
    </lineage>
</organism>
<accession>A0A7S1SW03</accession>
<gene>
    <name evidence="1" type="ORF">TCHU04912_LOCUS10666</name>
</gene>
<evidence type="ECO:0000313" key="1">
    <source>
        <dbReference type="EMBL" id="CAD9208429.1"/>
    </source>
</evidence>
<name>A0A7S1SW03_9CHLO</name>
<proteinExistence type="predicted"/>